<sequence>MRRQVTRPEPDRAAATRAPAEVTGPLQEDARRPDCRVASGRGARYRSADVAVQAAVVQTAELTRPKSM</sequence>
<organism evidence="2 3">
    <name type="scientific">Parafrankia colletiae</name>
    <dbReference type="NCBI Taxonomy" id="573497"/>
    <lineage>
        <taxon>Bacteria</taxon>
        <taxon>Bacillati</taxon>
        <taxon>Actinomycetota</taxon>
        <taxon>Actinomycetes</taxon>
        <taxon>Frankiales</taxon>
        <taxon>Frankiaceae</taxon>
        <taxon>Parafrankia</taxon>
    </lineage>
</organism>
<evidence type="ECO:0000313" key="3">
    <source>
        <dbReference type="Proteomes" id="UP000179627"/>
    </source>
</evidence>
<dbReference type="EMBL" id="MBLM01000047">
    <property type="protein sequence ID" value="OHV42343.1"/>
    <property type="molecule type" value="Genomic_DNA"/>
</dbReference>
<dbReference type="Proteomes" id="UP000179627">
    <property type="component" value="Unassembled WGS sequence"/>
</dbReference>
<comment type="caution">
    <text evidence="2">The sequence shown here is derived from an EMBL/GenBank/DDBJ whole genome shotgun (WGS) entry which is preliminary data.</text>
</comment>
<feature type="region of interest" description="Disordered" evidence="1">
    <location>
        <begin position="1"/>
        <end position="32"/>
    </location>
</feature>
<evidence type="ECO:0000256" key="1">
    <source>
        <dbReference type="SAM" id="MobiDB-lite"/>
    </source>
</evidence>
<name>A0A1S1R5W5_9ACTN</name>
<evidence type="ECO:0000313" key="2">
    <source>
        <dbReference type="EMBL" id="OHV42343.1"/>
    </source>
</evidence>
<feature type="compositionally biased region" description="Basic and acidic residues" evidence="1">
    <location>
        <begin position="1"/>
        <end position="14"/>
    </location>
</feature>
<accession>A0A1S1R5W5</accession>
<dbReference type="AlphaFoldDB" id="A0A1S1R5W5"/>
<reference evidence="3" key="1">
    <citation type="submission" date="2016-07" db="EMBL/GenBank/DDBJ databases">
        <title>Sequence Frankia sp. strain CcI1.17.</title>
        <authorList>
            <person name="Ghodhbane-Gtari F."/>
            <person name="Swanson E."/>
            <person name="Gueddou A."/>
            <person name="Morris K."/>
            <person name="Hezbri K."/>
            <person name="Ktari A."/>
            <person name="Nouioui I."/>
            <person name="Abebe-Akele F."/>
            <person name="Simpson S."/>
            <person name="Thomas K."/>
            <person name="Gtari M."/>
            <person name="Tisa L.S."/>
            <person name="Hurst S."/>
        </authorList>
    </citation>
    <scope>NUCLEOTIDE SEQUENCE [LARGE SCALE GENOMIC DNA]</scope>
    <source>
        <strain evidence="3">Cc1.17</strain>
    </source>
</reference>
<gene>
    <name evidence="2" type="ORF">CC117_12305</name>
</gene>
<keyword evidence="3" id="KW-1185">Reference proteome</keyword>
<protein>
    <submittedName>
        <fullName evidence="2">Uncharacterized protein</fullName>
    </submittedName>
</protein>
<proteinExistence type="predicted"/>